<name>A0A0D4DD02_RHIML</name>
<sequence>MLDGAGAETLQGVGFGDLLKPANEGISSSGRLVSNLPGARGDMLVGILFKLERGFASDSCRIVPVDVSVAIRQAGKFTPSM</sequence>
<keyword evidence="1" id="KW-0614">Plasmid</keyword>
<proteinExistence type="predicted"/>
<organism evidence="1">
    <name type="scientific">Rhizobium meliloti</name>
    <name type="common">Ensifer meliloti</name>
    <name type="synonym">Sinorhizobium meliloti</name>
    <dbReference type="NCBI Taxonomy" id="382"/>
    <lineage>
        <taxon>Bacteria</taxon>
        <taxon>Pseudomonadati</taxon>
        <taxon>Pseudomonadota</taxon>
        <taxon>Alphaproteobacteria</taxon>
        <taxon>Hyphomicrobiales</taxon>
        <taxon>Rhizobiaceae</taxon>
        <taxon>Sinorhizobium/Ensifer group</taxon>
        <taxon>Sinorhizobium</taxon>
    </lineage>
</organism>
<accession>A0A0D4DD02</accession>
<dbReference type="AlphaFoldDB" id="A0A0D4DD02"/>
<geneLocation type="plasmid" evidence="1">
    <name>pHRB800</name>
</geneLocation>
<protein>
    <submittedName>
        <fullName evidence="1">Uncharacterized protein</fullName>
    </submittedName>
</protein>
<dbReference type="EMBL" id="CP011000">
    <property type="protein sequence ID" value="AJT61567.1"/>
    <property type="molecule type" value="Genomic_DNA"/>
</dbReference>
<reference evidence="1" key="1">
    <citation type="journal article" date="2015" name="Proc. Natl. Acad. Sci. U.S.A.">
        <title>Rhizobial peptidase HrrP cleaves host-encoded signaling peptides and mediates symbiotic compatibility.</title>
        <authorList>
            <person name="Price P.A."/>
            <person name="Tanner H.R."/>
            <person name="Dillon B.A."/>
            <person name="Shabab M."/>
            <person name="Walker G.C."/>
            <person name="Griffitts J.S."/>
        </authorList>
    </citation>
    <scope>NUCLEOTIDE SEQUENCE</scope>
    <source>
        <strain evidence="1">USDA1963</strain>
        <plasmid evidence="1">pHRB800</plasmid>
    </source>
</reference>
<dbReference type="RefSeq" id="WP_172682341.1">
    <property type="nucleotide sequence ID" value="NZ_CP011000.1"/>
</dbReference>
<evidence type="ECO:0000313" key="1">
    <source>
        <dbReference type="EMBL" id="AJT61567.1"/>
    </source>
</evidence>